<reference evidence="2 3" key="1">
    <citation type="submission" date="2020-02" db="EMBL/GenBank/DDBJ databases">
        <title>Paenibacillus sp. nov., isolated from rhizosphere soil of tomato.</title>
        <authorList>
            <person name="Weon H.-Y."/>
            <person name="Lee S.A."/>
        </authorList>
    </citation>
    <scope>NUCLEOTIDE SEQUENCE [LARGE SCALE GENOMIC DNA]</scope>
    <source>
        <strain evidence="2 3">14171R-81</strain>
    </source>
</reference>
<dbReference type="Gene3D" id="3.20.20.190">
    <property type="entry name" value="Phosphatidylinositol (PI) phosphodiesterase"/>
    <property type="match status" value="1"/>
</dbReference>
<proteinExistence type="predicted"/>
<gene>
    <name evidence="2" type="ORF">GZH47_09985</name>
</gene>
<dbReference type="SUPFAM" id="SSF51695">
    <property type="entry name" value="PLC-like phosphodiesterases"/>
    <property type="match status" value="1"/>
</dbReference>
<dbReference type="EMBL" id="CP048286">
    <property type="protein sequence ID" value="QHW31152.1"/>
    <property type="molecule type" value="Genomic_DNA"/>
</dbReference>
<dbReference type="InterPro" id="IPR017946">
    <property type="entry name" value="PLC-like_Pdiesterase_TIM-brl"/>
</dbReference>
<accession>A0A6C0P3B5</accession>
<dbReference type="GO" id="GO:0006629">
    <property type="term" value="P:lipid metabolic process"/>
    <property type="evidence" value="ECO:0007669"/>
    <property type="project" value="InterPro"/>
</dbReference>
<name>A0A6C0P3B5_9BACL</name>
<dbReference type="RefSeq" id="WP_162639961.1">
    <property type="nucleotide sequence ID" value="NZ_CP048286.1"/>
</dbReference>
<dbReference type="InterPro" id="IPR030395">
    <property type="entry name" value="GP_PDE_dom"/>
</dbReference>
<dbReference type="AlphaFoldDB" id="A0A6C0P3B5"/>
<dbReference type="CDD" id="cd08556">
    <property type="entry name" value="GDPD"/>
    <property type="match status" value="1"/>
</dbReference>
<dbReference type="PANTHER" id="PTHR46211:SF1">
    <property type="entry name" value="GLYCEROPHOSPHODIESTER PHOSPHODIESTERASE, CYTOPLASMIC"/>
    <property type="match status" value="1"/>
</dbReference>
<feature type="domain" description="GP-PDE" evidence="1">
    <location>
        <begin position="6"/>
        <end position="243"/>
    </location>
</feature>
<dbReference type="PANTHER" id="PTHR46211">
    <property type="entry name" value="GLYCEROPHOSPHORYL DIESTER PHOSPHODIESTERASE"/>
    <property type="match status" value="1"/>
</dbReference>
<protein>
    <submittedName>
        <fullName evidence="2">Glycerophosphodiester phosphodiesterase</fullName>
    </submittedName>
</protein>
<dbReference type="PROSITE" id="PS51704">
    <property type="entry name" value="GP_PDE"/>
    <property type="match status" value="1"/>
</dbReference>
<dbReference type="Proteomes" id="UP000479114">
    <property type="component" value="Chromosome"/>
</dbReference>
<evidence type="ECO:0000259" key="1">
    <source>
        <dbReference type="PROSITE" id="PS51704"/>
    </source>
</evidence>
<dbReference type="GO" id="GO:0008081">
    <property type="term" value="F:phosphoric diester hydrolase activity"/>
    <property type="evidence" value="ECO:0007669"/>
    <property type="project" value="InterPro"/>
</dbReference>
<keyword evidence="3" id="KW-1185">Reference proteome</keyword>
<evidence type="ECO:0000313" key="2">
    <source>
        <dbReference type="EMBL" id="QHW31152.1"/>
    </source>
</evidence>
<evidence type="ECO:0000313" key="3">
    <source>
        <dbReference type="Proteomes" id="UP000479114"/>
    </source>
</evidence>
<organism evidence="2 3">
    <name type="scientific">Paenibacillus rhizovicinus</name>
    <dbReference type="NCBI Taxonomy" id="2704463"/>
    <lineage>
        <taxon>Bacteria</taxon>
        <taxon>Bacillati</taxon>
        <taxon>Bacillota</taxon>
        <taxon>Bacilli</taxon>
        <taxon>Bacillales</taxon>
        <taxon>Paenibacillaceae</taxon>
        <taxon>Paenibacillus</taxon>
    </lineage>
</organism>
<dbReference type="KEGG" id="prz:GZH47_09985"/>
<sequence>MTRSFPLITAHAGSMNTAAHTLRSIRIGIELGADVVEEDIRVTRDGVPVLAHDDECLTVERLNVNIADMTYAELSELRFETERGETAGILRLEDMLPFVEASGVIVNLDLKVDAAIEPAAALVRKFGLSNQAFFSGCDPERALLAERLQPEMSKLLNTDVEPFKSLPYREAMIQTCEAARAASCFGINIYHGILQQEFVAYAGELGLPVYVWTVEEEALMNRYADWGVHSITSRNVAALMQVKQERERLRIER</sequence>
<dbReference type="Pfam" id="PF03009">
    <property type="entry name" value="GDPD"/>
    <property type="match status" value="1"/>
</dbReference>